<reference evidence="3" key="1">
    <citation type="submission" date="2022-07" db="EMBL/GenBank/DDBJ databases">
        <title>Phylogenomic reconstructions and comparative analyses of Kickxellomycotina fungi.</title>
        <authorList>
            <person name="Reynolds N.K."/>
            <person name="Stajich J.E."/>
            <person name="Barry K."/>
            <person name="Grigoriev I.V."/>
            <person name="Crous P."/>
            <person name="Smith M.E."/>
        </authorList>
    </citation>
    <scope>NUCLEOTIDE SEQUENCE</scope>
    <source>
        <strain evidence="3">NRRL 1566</strain>
    </source>
</reference>
<evidence type="ECO:0000259" key="2">
    <source>
        <dbReference type="PROSITE" id="PS50191"/>
    </source>
</evidence>
<dbReference type="SMART" id="SM01100">
    <property type="entry name" value="CRAL_TRIO_N"/>
    <property type="match status" value="1"/>
</dbReference>
<sequence>MEPTPPSLLEHYRTKTPLTNGRVGFLTDVEKDKLRQLWQLIMREIDSDSQQPFPVLYSLADPAAQTNDDITSLSFEPLVALSSKDTSSSRPASRTPSHTDIESISSQQAPKKRTNGWFGWISSGQSTPAEGEEEPTEDTKLRQHETVQSYVSRNKLDRTLVPAAFQPLFNESAKSRSFRSAFWQAASQMANPDSWVLRFLRARKWDVDAAMQMLHKALQWRAGQAIDEIVFYGESLLHYHTMQTGLAFACAKDRLENPVYVVRVRVNLAQNRNIQAIKRFLCWQIETSQLLAAGQADGRVTIVFDMTDFTRENIDLKLVRTLITLLTNYYPETLGMLLLYVNSFLFSSLWTLISPFIDPVVKSKIVMAKSPSDLALFIDSSQLITELGGSKQFEYRYQLPTRAENICMRDAAGREAAESRFTQAIDHYEARTREWLCGSEHDPGACGRDAACEALHSAAAELDPFIRARTLYHRLGFISS</sequence>
<dbReference type="InterPro" id="IPR001251">
    <property type="entry name" value="CRAL-TRIO_dom"/>
</dbReference>
<dbReference type="AlphaFoldDB" id="A0A9W8M1R3"/>
<dbReference type="Pfam" id="PF00650">
    <property type="entry name" value="CRAL_TRIO"/>
    <property type="match status" value="1"/>
</dbReference>
<keyword evidence="4" id="KW-1185">Reference proteome</keyword>
<evidence type="ECO:0000256" key="1">
    <source>
        <dbReference type="SAM" id="MobiDB-lite"/>
    </source>
</evidence>
<feature type="domain" description="CRAL-TRIO" evidence="2">
    <location>
        <begin position="253"/>
        <end position="395"/>
    </location>
</feature>
<dbReference type="PANTHER" id="PTHR46590">
    <property type="entry name" value="PHOSPHATIDYLINOSITOL TRANSFER PROTEIN CSR1-RELATED"/>
    <property type="match status" value="1"/>
</dbReference>
<dbReference type="PROSITE" id="PS50191">
    <property type="entry name" value="CRAL_TRIO"/>
    <property type="match status" value="1"/>
</dbReference>
<comment type="caution">
    <text evidence="3">The sequence shown here is derived from an EMBL/GenBank/DDBJ whole genome shotgun (WGS) entry which is preliminary data.</text>
</comment>
<dbReference type="Pfam" id="PF03765">
    <property type="entry name" value="CRAL_TRIO_N"/>
    <property type="match status" value="1"/>
</dbReference>
<dbReference type="InterPro" id="IPR036865">
    <property type="entry name" value="CRAL-TRIO_dom_sf"/>
</dbReference>
<feature type="compositionally biased region" description="Low complexity" evidence="1">
    <location>
        <begin position="86"/>
        <end position="96"/>
    </location>
</feature>
<accession>A0A9W8M1R3</accession>
<gene>
    <name evidence="3" type="primary">CSR1_3</name>
    <name evidence="3" type="ORF">IWW36_001703</name>
</gene>
<dbReference type="SUPFAM" id="SSF52087">
    <property type="entry name" value="CRAL/TRIO domain"/>
    <property type="match status" value="1"/>
</dbReference>
<dbReference type="SMART" id="SM00516">
    <property type="entry name" value="SEC14"/>
    <property type="match status" value="1"/>
</dbReference>
<dbReference type="InterPro" id="IPR052432">
    <property type="entry name" value="PITP/CRAL-TRIO"/>
</dbReference>
<evidence type="ECO:0000313" key="4">
    <source>
        <dbReference type="Proteomes" id="UP001139887"/>
    </source>
</evidence>
<feature type="region of interest" description="Disordered" evidence="1">
    <location>
        <begin position="81"/>
        <end position="143"/>
    </location>
</feature>
<proteinExistence type="predicted"/>
<name>A0A9W8M1R3_9FUNG</name>
<dbReference type="Gene3D" id="3.40.525.10">
    <property type="entry name" value="CRAL-TRIO lipid binding domain"/>
    <property type="match status" value="1"/>
</dbReference>
<dbReference type="SUPFAM" id="SSF46938">
    <property type="entry name" value="CRAL/TRIO N-terminal domain"/>
    <property type="match status" value="1"/>
</dbReference>
<dbReference type="InterPro" id="IPR011074">
    <property type="entry name" value="CRAL/TRIO_N_dom"/>
</dbReference>
<dbReference type="PANTHER" id="PTHR46590:SF1">
    <property type="entry name" value="PHOSPHATIDYLINOSITOL TRANSFER PROTEIN CSR1"/>
    <property type="match status" value="1"/>
</dbReference>
<dbReference type="InterPro" id="IPR036273">
    <property type="entry name" value="CRAL/TRIO_N_dom_sf"/>
</dbReference>
<protein>
    <submittedName>
        <fullName evidence="3">Phosphatidylinositol transfer protein csr1</fullName>
    </submittedName>
</protein>
<dbReference type="EMBL" id="JANBUW010000026">
    <property type="protein sequence ID" value="KAJ2850659.1"/>
    <property type="molecule type" value="Genomic_DNA"/>
</dbReference>
<dbReference type="CDD" id="cd00170">
    <property type="entry name" value="SEC14"/>
    <property type="match status" value="1"/>
</dbReference>
<dbReference type="OrthoDB" id="43460at2759"/>
<dbReference type="Proteomes" id="UP001139887">
    <property type="component" value="Unassembled WGS sequence"/>
</dbReference>
<organism evidence="3 4">
    <name type="scientific">Coemansia brasiliensis</name>
    <dbReference type="NCBI Taxonomy" id="2650707"/>
    <lineage>
        <taxon>Eukaryota</taxon>
        <taxon>Fungi</taxon>
        <taxon>Fungi incertae sedis</taxon>
        <taxon>Zoopagomycota</taxon>
        <taxon>Kickxellomycotina</taxon>
        <taxon>Kickxellomycetes</taxon>
        <taxon>Kickxellales</taxon>
        <taxon>Kickxellaceae</taxon>
        <taxon>Coemansia</taxon>
    </lineage>
</organism>
<evidence type="ECO:0000313" key="3">
    <source>
        <dbReference type="EMBL" id="KAJ2850659.1"/>
    </source>
</evidence>